<keyword evidence="4" id="KW-1185">Reference proteome</keyword>
<dbReference type="Proteomes" id="UP001191082">
    <property type="component" value="Unassembled WGS sequence"/>
</dbReference>
<evidence type="ECO:0000313" key="3">
    <source>
        <dbReference type="EMBL" id="TMV13252.1"/>
    </source>
</evidence>
<gene>
    <name evidence="3" type="primary">ccmI</name>
    <name evidence="3" type="ORF">FGK64_10875</name>
</gene>
<evidence type="ECO:0000313" key="4">
    <source>
        <dbReference type="Proteomes" id="UP001191082"/>
    </source>
</evidence>
<dbReference type="InterPro" id="IPR017560">
    <property type="entry name" value="Cyt_c_biogenesis_CcmI"/>
</dbReference>
<evidence type="ECO:0000256" key="1">
    <source>
        <dbReference type="ARBA" id="ARBA00022748"/>
    </source>
</evidence>
<dbReference type="SUPFAM" id="SSF48452">
    <property type="entry name" value="TPR-like"/>
    <property type="match status" value="1"/>
</dbReference>
<proteinExistence type="predicted"/>
<comment type="caution">
    <text evidence="3">The sequence shown here is derived from an EMBL/GenBank/DDBJ whole genome shotgun (WGS) entry which is preliminary data.</text>
</comment>
<protein>
    <submittedName>
        <fullName evidence="3">C-type cytochrome biogenesis protein CcmI</fullName>
    </submittedName>
</protein>
<dbReference type="EMBL" id="VCPC01000002">
    <property type="protein sequence ID" value="TMV13252.1"/>
    <property type="molecule type" value="Genomic_DNA"/>
</dbReference>
<evidence type="ECO:0000256" key="2">
    <source>
        <dbReference type="SAM" id="MobiDB-lite"/>
    </source>
</evidence>
<dbReference type="InterPro" id="IPR011990">
    <property type="entry name" value="TPR-like_helical_dom_sf"/>
</dbReference>
<sequence length="403" mass="42430">MVFWIIPALVALAVAGLIARVMTASRDAGDTTASHDMSVYRDQLAEIERDRARGTIPESEAEQLRTEVARRILAADSAARDATSVSAPAGKAPALALGAVLVVGSLGLYAWLGVPGYGDMGLQTRYAMAERLRTERPTQSDAEAQTPAQSPAQDPGPEYLALVAQLRETVAQRPDDLQGNQLLARHESALGNFVAAHAAQARVIDIKGDGAGAGDYASYADLLILAAGGYVSPTAEQALKDTLARDPRSGPAQYYMGLLEAQNARPDRAFRIWNRLLQASPPDAPWVPAIRSQIADAARLAGVDYALPAQASGPTAEDVANAAELDDAGRQEMIQGMVEGLAARLAEEGGPAPEWARLIAALGVLGEVDRARAIADEARNRFAGDSAALEQIEQAAQRAGIAE</sequence>
<organism evidence="3 4">
    <name type="scientific">Arenibacterium halophilum</name>
    <dbReference type="NCBI Taxonomy" id="2583821"/>
    <lineage>
        <taxon>Bacteria</taxon>
        <taxon>Pseudomonadati</taxon>
        <taxon>Pseudomonadota</taxon>
        <taxon>Alphaproteobacteria</taxon>
        <taxon>Rhodobacterales</taxon>
        <taxon>Paracoccaceae</taxon>
        <taxon>Arenibacterium</taxon>
    </lineage>
</organism>
<dbReference type="NCBIfam" id="TIGR03142">
    <property type="entry name" value="cytochro_ccmI"/>
    <property type="match status" value="1"/>
</dbReference>
<name>A0ABY2XBX5_9RHOB</name>
<reference evidence="3 4" key="1">
    <citation type="submission" date="2019-05" db="EMBL/GenBank/DDBJ databases">
        <title>Marivita sp. nov. isolated from sea sediment.</title>
        <authorList>
            <person name="Kim W."/>
        </authorList>
    </citation>
    <scope>NUCLEOTIDE SEQUENCE [LARGE SCALE GENOMIC DNA]</scope>
    <source>
        <strain evidence="3 4">CAU 1492</strain>
    </source>
</reference>
<dbReference type="RefSeq" id="WP_138863808.1">
    <property type="nucleotide sequence ID" value="NZ_VCPC01000002.1"/>
</dbReference>
<keyword evidence="1" id="KW-0201">Cytochrome c-type biogenesis</keyword>
<feature type="region of interest" description="Disordered" evidence="2">
    <location>
        <begin position="133"/>
        <end position="156"/>
    </location>
</feature>
<accession>A0ABY2XBX5</accession>
<dbReference type="Gene3D" id="1.25.40.10">
    <property type="entry name" value="Tetratricopeptide repeat domain"/>
    <property type="match status" value="1"/>
</dbReference>
<feature type="compositionally biased region" description="Polar residues" evidence="2">
    <location>
        <begin position="139"/>
        <end position="152"/>
    </location>
</feature>